<dbReference type="EMBL" id="FMWP01000013">
    <property type="protein sequence ID" value="SCZ88908.1"/>
    <property type="molecule type" value="Genomic_DNA"/>
</dbReference>
<protein>
    <submittedName>
        <fullName evidence="1">BZ3500_MvSof-1268-A1-R1_Chr1-1g00816 protein</fullName>
    </submittedName>
</protein>
<dbReference type="AlphaFoldDB" id="A0A2X0KBU2"/>
<sequence>MRHSIRKMQFDLSQLQLNVTIDKTLNYPEVMNRCKHYSILVAPPQTPLSTSDDLLRTPTSCTRVVNVNQSHECIPSHLFLDRVEESHRRG</sequence>
<gene>
    <name evidence="1" type="ORF">BZ3500_MVSOF-1268-A1-R1_CHR1-1G00816</name>
</gene>
<proteinExistence type="predicted"/>
<accession>A0A2X0KBU2</accession>
<evidence type="ECO:0000313" key="1">
    <source>
        <dbReference type="EMBL" id="SCZ88908.1"/>
    </source>
</evidence>
<name>A0A2X0KBU2_9BASI</name>
<dbReference type="Proteomes" id="UP000249723">
    <property type="component" value="Unassembled WGS sequence"/>
</dbReference>
<organism evidence="1 2">
    <name type="scientific">Microbotryum saponariae</name>
    <dbReference type="NCBI Taxonomy" id="289078"/>
    <lineage>
        <taxon>Eukaryota</taxon>
        <taxon>Fungi</taxon>
        <taxon>Dikarya</taxon>
        <taxon>Basidiomycota</taxon>
        <taxon>Pucciniomycotina</taxon>
        <taxon>Microbotryomycetes</taxon>
        <taxon>Microbotryales</taxon>
        <taxon>Microbotryaceae</taxon>
        <taxon>Microbotryum</taxon>
    </lineage>
</organism>
<evidence type="ECO:0000313" key="2">
    <source>
        <dbReference type="Proteomes" id="UP000249723"/>
    </source>
</evidence>
<reference evidence="2" key="1">
    <citation type="submission" date="2016-10" db="EMBL/GenBank/DDBJ databases">
        <authorList>
            <person name="Jeantristanb JTB J.-T."/>
            <person name="Ricardo R."/>
        </authorList>
    </citation>
    <scope>NUCLEOTIDE SEQUENCE [LARGE SCALE GENOMIC DNA]</scope>
</reference>
<keyword evidence="2" id="KW-1185">Reference proteome</keyword>